<feature type="binding site" evidence="16">
    <location>
        <position position="163"/>
    </location>
    <ligand>
        <name>Zn(2+)</name>
        <dbReference type="ChEBI" id="CHEBI:29105"/>
    </ligand>
</feature>
<comment type="subunit">
    <text evidence="4 16">Homodimer.</text>
</comment>
<feature type="binding site" evidence="16">
    <location>
        <position position="173"/>
    </location>
    <ligand>
        <name>Zn(2+)</name>
        <dbReference type="ChEBI" id="CHEBI:29105"/>
    </ligand>
</feature>
<dbReference type="InterPro" id="IPR013155">
    <property type="entry name" value="M/V/L/I-tRNA-synth_anticd-bd"/>
</dbReference>
<keyword evidence="10 16" id="KW-0862">Zinc</keyword>
<keyword evidence="19" id="KW-1185">Reference proteome</keyword>
<dbReference type="STRING" id="1777143.AWB82_05332"/>
<reference evidence="18" key="1">
    <citation type="submission" date="2016-01" db="EMBL/GenBank/DDBJ databases">
        <authorList>
            <person name="Peeters C."/>
        </authorList>
    </citation>
    <scope>NUCLEOTIDE SEQUENCE [LARGE SCALE GENOMIC DNA]</scope>
    <source>
        <strain evidence="18">LMG 29325</strain>
    </source>
</reference>
<comment type="subcellular location">
    <subcellularLocation>
        <location evidence="2 16">Cytoplasm</location>
    </subcellularLocation>
</comment>
<evidence type="ECO:0000256" key="8">
    <source>
        <dbReference type="ARBA" id="ARBA00022723"/>
    </source>
</evidence>
<dbReference type="GO" id="GO:0005524">
    <property type="term" value="F:ATP binding"/>
    <property type="evidence" value="ECO:0007669"/>
    <property type="project" value="UniProtKB-UniRule"/>
</dbReference>
<feature type="binding site" evidence="16">
    <location>
        <position position="160"/>
    </location>
    <ligand>
        <name>Zn(2+)</name>
        <dbReference type="ChEBI" id="CHEBI:29105"/>
    </ligand>
</feature>
<dbReference type="Gene3D" id="1.10.730.10">
    <property type="entry name" value="Isoleucyl-tRNA Synthetase, Domain 1"/>
    <property type="match status" value="1"/>
</dbReference>
<keyword evidence="11 16" id="KW-0067">ATP-binding</keyword>
<keyword evidence="14 16" id="KW-0030">Aminoacyl-tRNA synthetase</keyword>
<name>A0A158CF58_9BURK</name>
<evidence type="ECO:0000256" key="12">
    <source>
        <dbReference type="ARBA" id="ARBA00022884"/>
    </source>
</evidence>
<dbReference type="PROSITE" id="PS50886">
    <property type="entry name" value="TRBD"/>
    <property type="match status" value="1"/>
</dbReference>
<proteinExistence type="inferred from homology"/>
<evidence type="ECO:0000256" key="7">
    <source>
        <dbReference type="ARBA" id="ARBA00022598"/>
    </source>
</evidence>
<dbReference type="HAMAP" id="MF_00098">
    <property type="entry name" value="Met_tRNA_synth_type1"/>
    <property type="match status" value="1"/>
</dbReference>
<feature type="binding site" evidence="16">
    <location>
        <position position="353"/>
    </location>
    <ligand>
        <name>ATP</name>
        <dbReference type="ChEBI" id="CHEBI:30616"/>
    </ligand>
</feature>
<organism evidence="18 19">
    <name type="scientific">Caballeronia glebae</name>
    <dbReference type="NCBI Taxonomy" id="1777143"/>
    <lineage>
        <taxon>Bacteria</taxon>
        <taxon>Pseudomonadati</taxon>
        <taxon>Pseudomonadota</taxon>
        <taxon>Betaproteobacteria</taxon>
        <taxon>Burkholderiales</taxon>
        <taxon>Burkholderiaceae</taxon>
        <taxon>Caballeronia</taxon>
    </lineage>
</organism>
<dbReference type="SUPFAM" id="SSF57770">
    <property type="entry name" value="Methionyl-tRNA synthetase (MetRS), Zn-domain"/>
    <property type="match status" value="1"/>
</dbReference>
<dbReference type="InterPro" id="IPR029038">
    <property type="entry name" value="MetRS_Zn"/>
</dbReference>
<evidence type="ECO:0000256" key="3">
    <source>
        <dbReference type="ARBA" id="ARBA00008258"/>
    </source>
</evidence>
<keyword evidence="6 16" id="KW-0820">tRNA-binding</keyword>
<dbReference type="SUPFAM" id="SSF52374">
    <property type="entry name" value="Nucleotidylyl transferase"/>
    <property type="match status" value="1"/>
</dbReference>
<dbReference type="NCBIfam" id="TIGR00398">
    <property type="entry name" value="metG"/>
    <property type="match status" value="1"/>
</dbReference>
<dbReference type="SUPFAM" id="SSF47323">
    <property type="entry name" value="Anticodon-binding domain of a subclass of class I aminoacyl-tRNA synthetases"/>
    <property type="match status" value="1"/>
</dbReference>
<dbReference type="GO" id="GO:0006431">
    <property type="term" value="P:methionyl-tRNA aminoacylation"/>
    <property type="evidence" value="ECO:0007669"/>
    <property type="project" value="UniProtKB-UniRule"/>
</dbReference>
<dbReference type="InterPro" id="IPR015413">
    <property type="entry name" value="Methionyl/Leucyl_tRNA_Synth"/>
</dbReference>
<keyword evidence="5 16" id="KW-0963">Cytoplasm</keyword>
<evidence type="ECO:0000256" key="13">
    <source>
        <dbReference type="ARBA" id="ARBA00022917"/>
    </source>
</evidence>
<comment type="caution">
    <text evidence="18">The sequence shown here is derived from an EMBL/GenBank/DDBJ whole genome shotgun (WGS) entry which is preliminary data.</text>
</comment>
<dbReference type="PROSITE" id="PS00178">
    <property type="entry name" value="AA_TRNA_LIGASE_I"/>
    <property type="match status" value="1"/>
</dbReference>
<dbReference type="Proteomes" id="UP000054596">
    <property type="component" value="Unassembled WGS sequence"/>
</dbReference>
<dbReference type="RefSeq" id="WP_086972355.1">
    <property type="nucleotide sequence ID" value="NZ_FCOJ02000048.1"/>
</dbReference>
<comment type="similarity">
    <text evidence="3 16">Belongs to the class-I aminoacyl-tRNA synthetase family. MetG type 1 subfamily.</text>
</comment>
<evidence type="ECO:0000256" key="4">
    <source>
        <dbReference type="ARBA" id="ARBA00011738"/>
    </source>
</evidence>
<dbReference type="Pfam" id="PF01588">
    <property type="entry name" value="tRNA_bind"/>
    <property type="match status" value="1"/>
</dbReference>
<dbReference type="GO" id="GO:0046872">
    <property type="term" value="F:metal ion binding"/>
    <property type="evidence" value="ECO:0007669"/>
    <property type="project" value="UniProtKB-KW"/>
</dbReference>
<dbReference type="CDD" id="cd00814">
    <property type="entry name" value="MetRS_core"/>
    <property type="match status" value="1"/>
</dbReference>
<dbReference type="InterPro" id="IPR004495">
    <property type="entry name" value="Met-tRNA-synth_bsu_C"/>
</dbReference>
<evidence type="ECO:0000256" key="6">
    <source>
        <dbReference type="ARBA" id="ARBA00022555"/>
    </source>
</evidence>
<dbReference type="GO" id="GO:0005829">
    <property type="term" value="C:cytosol"/>
    <property type="evidence" value="ECO:0007669"/>
    <property type="project" value="TreeGrafter"/>
</dbReference>
<dbReference type="PANTHER" id="PTHR45765:SF1">
    <property type="entry name" value="METHIONINE--TRNA LIGASE, CYTOPLASMIC"/>
    <property type="match status" value="1"/>
</dbReference>
<evidence type="ECO:0000256" key="2">
    <source>
        <dbReference type="ARBA" id="ARBA00004496"/>
    </source>
</evidence>
<dbReference type="Pfam" id="PF09334">
    <property type="entry name" value="tRNA-synt_1g"/>
    <property type="match status" value="1"/>
</dbReference>
<dbReference type="InterPro" id="IPR001412">
    <property type="entry name" value="aa-tRNA-synth_I_CS"/>
</dbReference>
<keyword evidence="7 16" id="KW-0436">Ligase</keyword>
<dbReference type="InterPro" id="IPR023458">
    <property type="entry name" value="Met-tRNA_ligase_1"/>
</dbReference>
<dbReference type="Gene3D" id="2.40.50.140">
    <property type="entry name" value="Nucleic acid-binding proteins"/>
    <property type="match status" value="1"/>
</dbReference>
<evidence type="ECO:0000313" key="19">
    <source>
        <dbReference type="Proteomes" id="UP000054596"/>
    </source>
</evidence>
<gene>
    <name evidence="16" type="primary">metG</name>
    <name evidence="18" type="ORF">AWB82_05332</name>
</gene>
<dbReference type="InterPro" id="IPR014729">
    <property type="entry name" value="Rossmann-like_a/b/a_fold"/>
</dbReference>
<feature type="domain" description="TRNA-binding" evidence="17">
    <location>
        <begin position="605"/>
        <end position="711"/>
    </location>
</feature>
<feature type="short sequence motif" description="'KMSKS' region" evidence="16">
    <location>
        <begin position="350"/>
        <end position="354"/>
    </location>
</feature>
<dbReference type="Gene3D" id="2.20.28.20">
    <property type="entry name" value="Methionyl-tRNA synthetase, Zn-domain"/>
    <property type="match status" value="1"/>
</dbReference>
<dbReference type="OrthoDB" id="9810191at2"/>
<dbReference type="EC" id="6.1.1.10" evidence="16"/>
<evidence type="ECO:0000256" key="9">
    <source>
        <dbReference type="ARBA" id="ARBA00022741"/>
    </source>
</evidence>
<dbReference type="GO" id="GO:0004825">
    <property type="term" value="F:methionine-tRNA ligase activity"/>
    <property type="evidence" value="ECO:0007669"/>
    <property type="project" value="UniProtKB-UniRule"/>
</dbReference>
<dbReference type="InterPro" id="IPR033911">
    <property type="entry name" value="MetRS_core"/>
</dbReference>
<dbReference type="Pfam" id="PF08264">
    <property type="entry name" value="Anticodon_1"/>
    <property type="match status" value="1"/>
</dbReference>
<dbReference type="GO" id="GO:0000049">
    <property type="term" value="F:tRNA binding"/>
    <property type="evidence" value="ECO:0007669"/>
    <property type="project" value="UniProtKB-UniRule"/>
</dbReference>
<dbReference type="InterPro" id="IPR002547">
    <property type="entry name" value="tRNA-bd_dom"/>
</dbReference>
<comment type="cofactor">
    <cofactor evidence="16">
        <name>Zn(2+)</name>
        <dbReference type="ChEBI" id="CHEBI:29105"/>
    </cofactor>
    <text evidence="16">Binds 1 zinc ion per subunit.</text>
</comment>
<keyword evidence="9 16" id="KW-0547">Nucleotide-binding</keyword>
<dbReference type="CDD" id="cd02800">
    <property type="entry name" value="tRNA_bind_EcMetRS_like"/>
    <property type="match status" value="1"/>
</dbReference>
<dbReference type="InterPro" id="IPR041872">
    <property type="entry name" value="Anticodon_Met"/>
</dbReference>
<keyword evidence="13 16" id="KW-0648">Protein biosynthesis</keyword>
<sequence>MSAPISATAPAAPAAQNGGRQVLVTSALPYANGQIHIGHMVEYIQTDIWVRTLRMHGHEVYYVGADDTHGTPVMLRAEKEGITPKQLIERVWKEHKRDFDSFGISFDNYYSTDAEENRVLCNTIYGALQQAGLIEARDIEQAYDPVKEMFLPDRFIKGECPKCGAKDQYGDNCEVCGSTYQPTELINPYSVVSGATPIRKTSTHYFFKLSDPRCEEFLRAWVSGLAQPEATNKMREWLGDKGEAKLADWDISRDAPYFGFEIPGAPGKYFYVWVDAPVGYYASFKNLADRIGVDFGEWVKPGSKAEQYHFIGKDILYFHTLFWPAMLEFSGHRTPTNVFAHGFLTVDGAKMSKSRGTFITAQSVIDTGINPEWLRYYFAAKLNSTMEDIDLNLDDFQARVNSDLVGKYVNIASRAAGFLIKRFDGRVQDSAMHHPLIAQLRSAVPQIADYYESREYGRALRTTMELADTVNAYVDTAKPWDQAKDPANAVALHETCSVSLEAFRLLSLALKPVLPKLVESVESFLGIAPLVWADAARPLSSASAINAYKHLTTRVDPKQIEALLAANRESLQTGADAAAVAAPAKAAAKAPAKKEEEPGVISIDDFAKIDLRIAKIVDCKAVEGSDKLLQLTLDIGEDKTRNVFSGIQSAYQPQDLIGKLTVMVVNLAPRKMKFGLSEGMVLAASATDEKAEPGLYILEPHSGAKPGMRVK</sequence>
<evidence type="ECO:0000256" key="1">
    <source>
        <dbReference type="ARBA" id="ARBA00003314"/>
    </source>
</evidence>
<comment type="catalytic activity">
    <reaction evidence="15 16">
        <text>tRNA(Met) + L-methionine + ATP = L-methionyl-tRNA(Met) + AMP + diphosphate</text>
        <dbReference type="Rhea" id="RHEA:13481"/>
        <dbReference type="Rhea" id="RHEA-COMP:9667"/>
        <dbReference type="Rhea" id="RHEA-COMP:9698"/>
        <dbReference type="ChEBI" id="CHEBI:30616"/>
        <dbReference type="ChEBI" id="CHEBI:33019"/>
        <dbReference type="ChEBI" id="CHEBI:57844"/>
        <dbReference type="ChEBI" id="CHEBI:78442"/>
        <dbReference type="ChEBI" id="CHEBI:78530"/>
        <dbReference type="ChEBI" id="CHEBI:456215"/>
        <dbReference type="EC" id="6.1.1.10"/>
    </reaction>
</comment>
<evidence type="ECO:0000313" key="18">
    <source>
        <dbReference type="EMBL" id="SAK80901.1"/>
    </source>
</evidence>
<dbReference type="PRINTS" id="PR01041">
    <property type="entry name" value="TRNASYNTHMET"/>
</dbReference>
<accession>A0A158CF58</accession>
<evidence type="ECO:0000256" key="16">
    <source>
        <dbReference type="HAMAP-Rule" id="MF_00098"/>
    </source>
</evidence>
<dbReference type="AlphaFoldDB" id="A0A158CF58"/>
<dbReference type="InterPro" id="IPR012340">
    <property type="entry name" value="NA-bd_OB-fold"/>
</dbReference>
<keyword evidence="12 16" id="KW-0694">RNA-binding</keyword>
<feature type="binding site" evidence="16">
    <location>
        <position position="176"/>
    </location>
    <ligand>
        <name>Zn(2+)</name>
        <dbReference type="ChEBI" id="CHEBI:29105"/>
    </ligand>
</feature>
<evidence type="ECO:0000256" key="10">
    <source>
        <dbReference type="ARBA" id="ARBA00022833"/>
    </source>
</evidence>
<dbReference type="NCBIfam" id="TIGR00399">
    <property type="entry name" value="metG_C_term"/>
    <property type="match status" value="1"/>
</dbReference>
<dbReference type="Gene3D" id="3.40.50.620">
    <property type="entry name" value="HUPs"/>
    <property type="match status" value="1"/>
</dbReference>
<dbReference type="NCBIfam" id="NF001100">
    <property type="entry name" value="PRK00133.1"/>
    <property type="match status" value="1"/>
</dbReference>
<dbReference type="InterPro" id="IPR009080">
    <property type="entry name" value="tRNAsynth_Ia_anticodon-bd"/>
</dbReference>
<dbReference type="FunFam" id="2.20.28.20:FF:000001">
    <property type="entry name" value="Methionine--tRNA ligase"/>
    <property type="match status" value="1"/>
</dbReference>
<dbReference type="SUPFAM" id="SSF50249">
    <property type="entry name" value="Nucleic acid-binding proteins"/>
    <property type="match status" value="1"/>
</dbReference>
<comment type="function">
    <text evidence="1 16">Is required not only for elongation of protein synthesis but also for the initiation of all mRNA translation through initiator tRNA(fMet) aminoacylation.</text>
</comment>
<dbReference type="InterPro" id="IPR014758">
    <property type="entry name" value="Met-tRNA_synth"/>
</dbReference>
<keyword evidence="8 16" id="KW-0479">Metal-binding</keyword>
<feature type="short sequence motif" description="'HIGH' region" evidence="16">
    <location>
        <begin position="29"/>
        <end position="39"/>
    </location>
</feature>
<evidence type="ECO:0000256" key="15">
    <source>
        <dbReference type="ARBA" id="ARBA00047364"/>
    </source>
</evidence>
<dbReference type="EMBL" id="FCOJ02000048">
    <property type="protein sequence ID" value="SAK80901.1"/>
    <property type="molecule type" value="Genomic_DNA"/>
</dbReference>
<protein>
    <recommendedName>
        <fullName evidence="16">Methionine--tRNA ligase</fullName>
        <ecNumber evidence="16">6.1.1.10</ecNumber>
    </recommendedName>
    <alternativeName>
        <fullName evidence="16">Methionyl-tRNA synthetase</fullName>
        <shortName evidence="16">MetRS</shortName>
    </alternativeName>
</protein>
<evidence type="ECO:0000256" key="14">
    <source>
        <dbReference type="ARBA" id="ARBA00023146"/>
    </source>
</evidence>
<dbReference type="PANTHER" id="PTHR45765">
    <property type="entry name" value="METHIONINE--TRNA LIGASE"/>
    <property type="match status" value="1"/>
</dbReference>
<evidence type="ECO:0000256" key="11">
    <source>
        <dbReference type="ARBA" id="ARBA00022840"/>
    </source>
</evidence>
<evidence type="ECO:0000256" key="5">
    <source>
        <dbReference type="ARBA" id="ARBA00022490"/>
    </source>
</evidence>
<dbReference type="CDD" id="cd07957">
    <property type="entry name" value="Anticodon_Ia_Met"/>
    <property type="match status" value="1"/>
</dbReference>
<dbReference type="FunFam" id="2.40.50.140:FF:000042">
    <property type="entry name" value="Methionine--tRNA ligase"/>
    <property type="match status" value="1"/>
</dbReference>
<evidence type="ECO:0000259" key="17">
    <source>
        <dbReference type="PROSITE" id="PS50886"/>
    </source>
</evidence>